<feature type="transmembrane region" description="Helical" evidence="2">
    <location>
        <begin position="501"/>
        <end position="525"/>
    </location>
</feature>
<accession>A0A0N1I0N6</accession>
<evidence type="ECO:0000313" key="5">
    <source>
        <dbReference type="Proteomes" id="UP000038009"/>
    </source>
</evidence>
<evidence type="ECO:0000256" key="1">
    <source>
        <dbReference type="SAM" id="MobiDB-lite"/>
    </source>
</evidence>
<reference evidence="4 5" key="1">
    <citation type="journal article" date="2015" name="PLoS Pathog.">
        <title>Leptomonas seymouri: Adaptations to the Dixenous Life Cycle Analyzed by Genome Sequencing, Transcriptome Profiling and Co-infection with Leishmania donovani.</title>
        <authorList>
            <person name="Kraeva N."/>
            <person name="Butenko A."/>
            <person name="Hlavacova J."/>
            <person name="Kostygov A."/>
            <person name="Myskova J."/>
            <person name="Grybchuk D."/>
            <person name="Lestinova T."/>
            <person name="Votypka J."/>
            <person name="Volf P."/>
            <person name="Opperdoes F."/>
            <person name="Flegontov P."/>
            <person name="Lukes J."/>
            <person name="Yurchenko V."/>
        </authorList>
    </citation>
    <scope>NUCLEOTIDE SEQUENCE [LARGE SCALE GENOMIC DNA]</scope>
    <source>
        <strain evidence="4 5">ATCC 30220</strain>
    </source>
</reference>
<dbReference type="InterPro" id="IPR027417">
    <property type="entry name" value="P-loop_NTPase"/>
</dbReference>
<gene>
    <name evidence="4" type="ORF">ABL78_7399</name>
</gene>
<keyword evidence="2" id="KW-0472">Membrane</keyword>
<dbReference type="Gene3D" id="3.40.50.300">
    <property type="entry name" value="P-loop containing nucleotide triphosphate hydrolases"/>
    <property type="match status" value="1"/>
</dbReference>
<feature type="domain" description="Dynamin N-terminal" evidence="3">
    <location>
        <begin position="179"/>
        <end position="359"/>
    </location>
</feature>
<dbReference type="InterPro" id="IPR051943">
    <property type="entry name" value="TRAFAC_Dynamin-like_GTPase"/>
</dbReference>
<feature type="compositionally biased region" description="Low complexity" evidence="1">
    <location>
        <begin position="99"/>
        <end position="110"/>
    </location>
</feature>
<dbReference type="VEuPathDB" id="TriTrypDB:Lsey_0356_0020"/>
<dbReference type="InterPro" id="IPR045063">
    <property type="entry name" value="Dynamin_N"/>
</dbReference>
<dbReference type="OMA" id="SFVTHFK"/>
<sequence length="637" mass="69838">MYRRLATAPRTALQRCTSSSLALPLRPTCSSCTVARCCSALLLGPPLPKSANAGFRSAAHYDVAMIGGSRGGKVMRLCGTQRRPFFSLSKASRREESSASDARALSSSPSTPADRAAEPSSAETAGVASQFIDVDASASRVEAQSDLESKLIELRRLYLDPYDKVYLFLNPLKSTTPMVMMLGNHSAGKSTLINYLSGREIQETGIAPTDDGFTVIKRDTFDMDTDGPSMVSNPKYQYQSLQQFGISFVTHFKMKTRKMPETSQLPMDMVLIDTPGMIDTPLHSSKPSASSPNASDSMYSSDQTRGYDFLGVTRWFAQQSDVILLMFDPANPGTTGETLDVLTKSLAGFEHKFLLVMNKADAFEKVTDFARAYGTLCWNLSKVMKMKDVPRVYTTCTPLGATARAATATTAPATSSTVPGTELSRQRNEIMNEIMSAPIRRMDNLITETEDSARSLLLAMRAAKLLRQDYRQRELLVFSALATVCLFGPAMTMSLSSVSLIGSSLLVMASAVAGCVGLVAARAYLKEFERGLLQSSDYVLSRLFTSKTRTKDVELRWYRIVKPEIMRVVSTYHDNGANGIPRLPICSARACRRMEAVIDDEIPSLRRSVAEYKESHFRRNGESAVGRIKQVGQEGCS</sequence>
<proteinExistence type="predicted"/>
<keyword evidence="5" id="KW-1185">Reference proteome</keyword>
<evidence type="ECO:0000259" key="3">
    <source>
        <dbReference type="Pfam" id="PF00350"/>
    </source>
</evidence>
<evidence type="ECO:0000313" key="4">
    <source>
        <dbReference type="EMBL" id="KPI83560.1"/>
    </source>
</evidence>
<organism evidence="4 5">
    <name type="scientific">Leptomonas seymouri</name>
    <dbReference type="NCBI Taxonomy" id="5684"/>
    <lineage>
        <taxon>Eukaryota</taxon>
        <taxon>Discoba</taxon>
        <taxon>Euglenozoa</taxon>
        <taxon>Kinetoplastea</taxon>
        <taxon>Metakinetoplastina</taxon>
        <taxon>Trypanosomatida</taxon>
        <taxon>Trypanosomatidae</taxon>
        <taxon>Leishmaniinae</taxon>
        <taxon>Leptomonas</taxon>
    </lineage>
</organism>
<dbReference type="AlphaFoldDB" id="A0A0N1I0N6"/>
<keyword evidence="2" id="KW-0812">Transmembrane</keyword>
<dbReference type="Pfam" id="PF00350">
    <property type="entry name" value="Dynamin_N"/>
    <property type="match status" value="1"/>
</dbReference>
<dbReference type="FunFam" id="3.40.50.300:FF:002729">
    <property type="entry name" value="50S ribosome-binding GTPase/Dynamin family, putative"/>
    <property type="match status" value="1"/>
</dbReference>
<dbReference type="PANTHER" id="PTHR43681">
    <property type="entry name" value="TRANSMEMBRANE GTPASE FZO"/>
    <property type="match status" value="1"/>
</dbReference>
<evidence type="ECO:0000256" key="2">
    <source>
        <dbReference type="SAM" id="Phobius"/>
    </source>
</evidence>
<dbReference type="OrthoDB" id="1716625at2759"/>
<feature type="transmembrane region" description="Helical" evidence="2">
    <location>
        <begin position="475"/>
        <end position="495"/>
    </location>
</feature>
<keyword evidence="2" id="KW-1133">Transmembrane helix</keyword>
<name>A0A0N1I0N6_LEPSE</name>
<comment type="caution">
    <text evidence="4">The sequence shown here is derived from an EMBL/GenBank/DDBJ whole genome shotgun (WGS) entry which is preliminary data.</text>
</comment>
<dbReference type="SUPFAM" id="SSF52540">
    <property type="entry name" value="P-loop containing nucleoside triphosphate hydrolases"/>
    <property type="match status" value="1"/>
</dbReference>
<dbReference type="PANTHER" id="PTHR43681:SF1">
    <property type="entry name" value="SARCALUMENIN"/>
    <property type="match status" value="1"/>
</dbReference>
<dbReference type="EMBL" id="LJSK01000356">
    <property type="protein sequence ID" value="KPI83560.1"/>
    <property type="molecule type" value="Genomic_DNA"/>
</dbReference>
<protein>
    <recommendedName>
        <fullName evidence="3">Dynamin N-terminal domain-containing protein</fullName>
    </recommendedName>
</protein>
<dbReference type="Proteomes" id="UP000038009">
    <property type="component" value="Unassembled WGS sequence"/>
</dbReference>
<feature type="region of interest" description="Disordered" evidence="1">
    <location>
        <begin position="89"/>
        <end position="122"/>
    </location>
</feature>